<protein>
    <submittedName>
        <fullName evidence="2">Uncharacterized protein</fullName>
    </submittedName>
</protein>
<dbReference type="PANTHER" id="PTHR40635">
    <property type="match status" value="1"/>
</dbReference>
<dbReference type="EMBL" id="KV875101">
    <property type="protein sequence ID" value="OIW26191.1"/>
    <property type="molecule type" value="Genomic_DNA"/>
</dbReference>
<keyword evidence="3" id="KW-1185">Reference proteome</keyword>
<gene>
    <name evidence="2" type="ORF">CONLIGDRAFT_522284</name>
</gene>
<dbReference type="OrthoDB" id="5374757at2759"/>
<feature type="region of interest" description="Disordered" evidence="1">
    <location>
        <begin position="184"/>
        <end position="298"/>
    </location>
</feature>
<dbReference type="PANTHER" id="PTHR40635:SF1">
    <property type="match status" value="1"/>
</dbReference>
<reference evidence="2 3" key="1">
    <citation type="submission" date="2016-10" db="EMBL/GenBank/DDBJ databases">
        <title>Draft genome sequence of Coniochaeta ligniaria NRRL30616, a lignocellulolytic fungus for bioabatement of inhibitors in plant biomass hydrolysates.</title>
        <authorList>
            <consortium name="DOE Joint Genome Institute"/>
            <person name="Jimenez D.J."/>
            <person name="Hector R.E."/>
            <person name="Riley R."/>
            <person name="Sun H."/>
            <person name="Grigoriev I.V."/>
            <person name="Van Elsas J.D."/>
            <person name="Nichols N.N."/>
        </authorList>
    </citation>
    <scope>NUCLEOTIDE SEQUENCE [LARGE SCALE GENOMIC DNA]</scope>
    <source>
        <strain evidence="2 3">NRRL 30616</strain>
    </source>
</reference>
<dbReference type="Proteomes" id="UP000182658">
    <property type="component" value="Unassembled WGS sequence"/>
</dbReference>
<sequence>MTRVPSHSPLLDFITHIHATSITFGDTPSSSLTVIMAPIRRYLRITKYSVLECRIYLDNPALAQSWLLNPRDPVLPRVIESVRPLVLPKLREEKERERSRKKGAKKKNIKDVVTSDDFEVSIFLTETNTRHSLLYKHKHFRDKTQTKLTSNSTKLSGASLEAPINVDGGEELYDGLDSPVLRREDSDENEAIVLDDIPTMAETEAETESDAVATRRSKRRRSPAQPPPANGGEEVDSDQGVDDDYAPVDAFQPELSDDEDEDGESDELFVDNRPSKRRKDKETENDTEPEPADDKKKMAMDISYEGFAIYGRVLCLVVKRRGSGRGAQTTASNKSQMASQLANQAVMDNWITSTQMPVAEPVDDMEA</sequence>
<feature type="compositionally biased region" description="Acidic residues" evidence="1">
    <location>
        <begin position="255"/>
        <end position="269"/>
    </location>
</feature>
<feature type="compositionally biased region" description="Acidic residues" evidence="1">
    <location>
        <begin position="233"/>
        <end position="246"/>
    </location>
</feature>
<name>A0A1J7IER0_9PEZI</name>
<dbReference type="InParanoid" id="A0A1J7IER0"/>
<proteinExistence type="predicted"/>
<evidence type="ECO:0000256" key="1">
    <source>
        <dbReference type="SAM" id="MobiDB-lite"/>
    </source>
</evidence>
<dbReference type="AlphaFoldDB" id="A0A1J7IER0"/>
<organism evidence="2 3">
    <name type="scientific">Coniochaeta ligniaria NRRL 30616</name>
    <dbReference type="NCBI Taxonomy" id="1408157"/>
    <lineage>
        <taxon>Eukaryota</taxon>
        <taxon>Fungi</taxon>
        <taxon>Dikarya</taxon>
        <taxon>Ascomycota</taxon>
        <taxon>Pezizomycotina</taxon>
        <taxon>Sordariomycetes</taxon>
        <taxon>Sordariomycetidae</taxon>
        <taxon>Coniochaetales</taxon>
        <taxon>Coniochaetaceae</taxon>
        <taxon>Coniochaeta</taxon>
    </lineage>
</organism>
<accession>A0A1J7IER0</accession>
<evidence type="ECO:0000313" key="2">
    <source>
        <dbReference type="EMBL" id="OIW26191.1"/>
    </source>
</evidence>
<evidence type="ECO:0000313" key="3">
    <source>
        <dbReference type="Proteomes" id="UP000182658"/>
    </source>
</evidence>